<dbReference type="InterPro" id="IPR055347">
    <property type="entry name" value="UTP6_N"/>
</dbReference>
<feature type="domain" description="U3 small nucleolar RNA-associated protein 6 N-terminal" evidence="6">
    <location>
        <begin position="12"/>
        <end position="85"/>
    </location>
</feature>
<gene>
    <name evidence="7" type="ORF">NKR19_g7434</name>
</gene>
<protein>
    <submittedName>
        <fullName evidence="7">U3 small nucleolar RNA-associated protein 6</fullName>
    </submittedName>
</protein>
<dbReference type="SMART" id="SM00386">
    <property type="entry name" value="HAT"/>
    <property type="match status" value="2"/>
</dbReference>
<dbReference type="GO" id="GO:0030515">
    <property type="term" value="F:snoRNA binding"/>
    <property type="evidence" value="ECO:0007669"/>
    <property type="project" value="InterPro"/>
</dbReference>
<dbReference type="PANTHER" id="PTHR23271:SF1">
    <property type="entry name" value="U3 SMALL NUCLEOLAR RNA-ASSOCIATED PROTEIN 6 HOMOLOG"/>
    <property type="match status" value="1"/>
</dbReference>
<dbReference type="InterPro" id="IPR011990">
    <property type="entry name" value="TPR-like_helical_dom_sf"/>
</dbReference>
<dbReference type="Proteomes" id="UP001174691">
    <property type="component" value="Unassembled WGS sequence"/>
</dbReference>
<evidence type="ECO:0000256" key="5">
    <source>
        <dbReference type="ARBA" id="ARBA00023242"/>
    </source>
</evidence>
<accession>A0AA38R9I5</accession>
<dbReference type="GO" id="GO:0032040">
    <property type="term" value="C:small-subunit processome"/>
    <property type="evidence" value="ECO:0007669"/>
    <property type="project" value="TreeGrafter"/>
</dbReference>
<dbReference type="EMBL" id="JANBVN010000129">
    <property type="protein sequence ID" value="KAJ9139529.1"/>
    <property type="molecule type" value="Genomic_DNA"/>
</dbReference>
<dbReference type="GO" id="GO:0034388">
    <property type="term" value="C:Pwp2p-containing subcomplex of 90S preribosome"/>
    <property type="evidence" value="ECO:0007669"/>
    <property type="project" value="TreeGrafter"/>
</dbReference>
<comment type="subcellular location">
    <subcellularLocation>
        <location evidence="1">Nucleus</location>
        <location evidence="1">Nucleolus</location>
    </subcellularLocation>
</comment>
<dbReference type="AlphaFoldDB" id="A0AA38R9I5"/>
<keyword evidence="3" id="KW-0698">rRNA processing</keyword>
<organism evidence="7 8">
    <name type="scientific">Coniochaeta hoffmannii</name>
    <dbReference type="NCBI Taxonomy" id="91930"/>
    <lineage>
        <taxon>Eukaryota</taxon>
        <taxon>Fungi</taxon>
        <taxon>Dikarya</taxon>
        <taxon>Ascomycota</taxon>
        <taxon>Pezizomycotina</taxon>
        <taxon>Sordariomycetes</taxon>
        <taxon>Sordariomycetidae</taxon>
        <taxon>Coniochaetales</taxon>
        <taxon>Coniochaetaceae</taxon>
        <taxon>Coniochaeta</taxon>
    </lineage>
</organism>
<dbReference type="Pfam" id="PF08640">
    <property type="entry name" value="U3_assoc_6"/>
    <property type="match status" value="1"/>
</dbReference>
<evidence type="ECO:0000256" key="2">
    <source>
        <dbReference type="ARBA" id="ARBA00010734"/>
    </source>
</evidence>
<evidence type="ECO:0000256" key="1">
    <source>
        <dbReference type="ARBA" id="ARBA00004604"/>
    </source>
</evidence>
<keyword evidence="5" id="KW-0539">Nucleus</keyword>
<evidence type="ECO:0000313" key="7">
    <source>
        <dbReference type="EMBL" id="KAJ9139529.1"/>
    </source>
</evidence>
<name>A0AA38R9I5_9PEZI</name>
<dbReference type="SUPFAM" id="SSF48452">
    <property type="entry name" value="TPR-like"/>
    <property type="match status" value="1"/>
</dbReference>
<evidence type="ECO:0000313" key="8">
    <source>
        <dbReference type="Proteomes" id="UP001174691"/>
    </source>
</evidence>
<sequence length="406" mass="45739">MAAVADKARFYLERAVPQLREFEEKEIFAKDEIRTLVTKRSDYEHLVLGPRARAEDFLSYAAWEQSLDALRAARCRRLRVRTSSAHAAQARTFAIFERAVTRHPGHLGLWLAYLDFAAKVKATKRWRKIVTRALRMHPSQPGLWVLAGRRAAGDGDMDGARGYFMRGCRFCTAGVEVWAEYARCEMEWLARMEAKKGRGKNMAGAPAPVRIASNVDADGNMMFDESSDEEGDDDDVLMPDPDAEFRQEKPKEVFNKETVQKLENSPALDGAIPKAVFDIARKQAFFGAPAAEAFFNVFASFPKVACQPKLVQHVLDTMMAEYPTHPATCSCFVRQPLIGVDHNTPEFPKALREALARLRSMLEKTQDKSGLAAKTLAWIDPLLAFEDLDAGIRTVLEHTKRKLEEF</sequence>
<evidence type="ECO:0000256" key="3">
    <source>
        <dbReference type="ARBA" id="ARBA00022552"/>
    </source>
</evidence>
<evidence type="ECO:0000259" key="6">
    <source>
        <dbReference type="Pfam" id="PF08640"/>
    </source>
</evidence>
<comment type="similarity">
    <text evidence="2">Belongs to the UTP6 family.</text>
</comment>
<evidence type="ECO:0000256" key="4">
    <source>
        <dbReference type="ARBA" id="ARBA00022737"/>
    </source>
</evidence>
<dbReference type="PANTHER" id="PTHR23271">
    <property type="entry name" value="HEPATOCELLULAR CARCINOMA-ASSOCIATED ANTIGEN 66"/>
    <property type="match status" value="1"/>
</dbReference>
<proteinExistence type="inferred from homology"/>
<reference evidence="7" key="1">
    <citation type="submission" date="2022-07" db="EMBL/GenBank/DDBJ databases">
        <title>Fungi with potential for degradation of polypropylene.</title>
        <authorList>
            <person name="Gostincar C."/>
        </authorList>
    </citation>
    <scope>NUCLEOTIDE SEQUENCE</scope>
    <source>
        <strain evidence="7">EXF-13287</strain>
    </source>
</reference>
<keyword evidence="8" id="KW-1185">Reference proteome</keyword>
<comment type="caution">
    <text evidence="7">The sequence shown here is derived from an EMBL/GenBank/DDBJ whole genome shotgun (WGS) entry which is preliminary data.</text>
</comment>
<keyword evidence="4" id="KW-0677">Repeat</keyword>
<dbReference type="GO" id="GO:0000462">
    <property type="term" value="P:maturation of SSU-rRNA from tricistronic rRNA transcript (SSU-rRNA, 5.8S rRNA, LSU-rRNA)"/>
    <property type="evidence" value="ECO:0007669"/>
    <property type="project" value="InterPro"/>
</dbReference>
<dbReference type="Gene3D" id="1.25.40.10">
    <property type="entry name" value="Tetratricopeptide repeat domain"/>
    <property type="match status" value="1"/>
</dbReference>
<dbReference type="InterPro" id="IPR013949">
    <property type="entry name" value="Utp6"/>
</dbReference>
<dbReference type="InterPro" id="IPR003107">
    <property type="entry name" value="HAT"/>
</dbReference>